<dbReference type="KEGG" id="ptk:EXN22_16230"/>
<reference evidence="1 2" key="1">
    <citation type="submission" date="2019-02" db="EMBL/GenBank/DDBJ databases">
        <title>Complete genome sequence of Pseudomonas sp. SNU WT1 isolated from rainbow trout.</title>
        <authorList>
            <person name="Oh W.T."/>
            <person name="Park S.C."/>
        </authorList>
    </citation>
    <scope>NUCLEOTIDE SEQUENCE [LARGE SCALE GENOMIC DNA]</scope>
    <source>
        <strain evidence="1 2">SNU WT1</strain>
    </source>
</reference>
<dbReference type="Proteomes" id="UP000291130">
    <property type="component" value="Chromosome"/>
</dbReference>
<evidence type="ECO:0000313" key="2">
    <source>
        <dbReference type="Proteomes" id="UP000291130"/>
    </source>
</evidence>
<keyword evidence="2" id="KW-1185">Reference proteome</keyword>
<dbReference type="AlphaFoldDB" id="A0A411MK47"/>
<proteinExistence type="predicted"/>
<dbReference type="InterPro" id="IPR054052">
    <property type="entry name" value="Y16Q-like"/>
</dbReference>
<gene>
    <name evidence="1" type="ORF">EXN22_16230</name>
</gene>
<evidence type="ECO:0000313" key="1">
    <source>
        <dbReference type="EMBL" id="QBF27162.1"/>
    </source>
</evidence>
<dbReference type="EMBL" id="CP035952">
    <property type="protein sequence ID" value="QBF27162.1"/>
    <property type="molecule type" value="Genomic_DNA"/>
</dbReference>
<sequence>MSQQYIGTKQLTAWPESKDGVQGYGVRYADGYTSWSPKGPFEAAYRPMGDVKHLTAEQQAVVGEHVQLNDQLIKLGLLIDSPAYKQLSLAEQMRLASQRVAAGELLRIIATRIAEFGGDA</sequence>
<dbReference type="Pfam" id="PF21825">
    <property type="entry name" value="crAss001_48"/>
    <property type="match status" value="1"/>
</dbReference>
<dbReference type="RefSeq" id="WP_130265024.1">
    <property type="nucleotide sequence ID" value="NZ_CP035952.1"/>
</dbReference>
<protein>
    <submittedName>
        <fullName evidence="1">Uncharacterized protein</fullName>
    </submittedName>
</protein>
<organism evidence="1 2">
    <name type="scientific">Pseudomonas tructae</name>
    <dbReference type="NCBI Taxonomy" id="2518644"/>
    <lineage>
        <taxon>Bacteria</taxon>
        <taxon>Pseudomonadati</taxon>
        <taxon>Pseudomonadota</taxon>
        <taxon>Gammaproteobacteria</taxon>
        <taxon>Pseudomonadales</taxon>
        <taxon>Pseudomonadaceae</taxon>
        <taxon>Pseudomonas</taxon>
    </lineage>
</organism>
<accession>A0A411MK47</accession>
<dbReference type="OrthoDB" id="9806476at2"/>
<name>A0A411MK47_9PSED</name>